<evidence type="ECO:0000259" key="7">
    <source>
        <dbReference type="Pfam" id="PF09335"/>
    </source>
</evidence>
<feature type="transmembrane region" description="Helical" evidence="6">
    <location>
        <begin position="47"/>
        <end position="74"/>
    </location>
</feature>
<evidence type="ECO:0000256" key="2">
    <source>
        <dbReference type="ARBA" id="ARBA00022475"/>
    </source>
</evidence>
<dbReference type="RefSeq" id="WP_408157921.1">
    <property type="nucleotide sequence ID" value="NZ_JAQQFM010000005.1"/>
</dbReference>
<evidence type="ECO:0000256" key="4">
    <source>
        <dbReference type="ARBA" id="ARBA00022989"/>
    </source>
</evidence>
<comment type="similarity">
    <text evidence="6">Belongs to the TVP38/TMEM64 family.</text>
</comment>
<gene>
    <name evidence="8" type="ORF">PQR62_11370</name>
</gene>
<evidence type="ECO:0000313" key="9">
    <source>
        <dbReference type="Proteomes" id="UP001629246"/>
    </source>
</evidence>
<reference evidence="8 9" key="1">
    <citation type="journal article" date="2024" name="Chem. Sci.">
        <title>Discovery of megapolipeptins by genome mining of a Burkholderiales bacteria collection.</title>
        <authorList>
            <person name="Paulo B.S."/>
            <person name="Recchia M.J.J."/>
            <person name="Lee S."/>
            <person name="Fergusson C.H."/>
            <person name="Romanowski S.B."/>
            <person name="Hernandez A."/>
            <person name="Krull N."/>
            <person name="Liu D.Y."/>
            <person name="Cavanagh H."/>
            <person name="Bos A."/>
            <person name="Gray C.A."/>
            <person name="Murphy B.T."/>
            <person name="Linington R.G."/>
            <person name="Eustaquio A.S."/>
        </authorList>
    </citation>
    <scope>NUCLEOTIDE SEQUENCE [LARGE SCALE GENOMIC DNA]</scope>
    <source>
        <strain evidence="8 9">RL21-008-BIB-A</strain>
    </source>
</reference>
<keyword evidence="3 6" id="KW-0812">Transmembrane</keyword>
<feature type="domain" description="VTT" evidence="7">
    <location>
        <begin position="61"/>
        <end position="176"/>
    </location>
</feature>
<dbReference type="InterPro" id="IPR032816">
    <property type="entry name" value="VTT_dom"/>
</dbReference>
<evidence type="ECO:0000256" key="5">
    <source>
        <dbReference type="ARBA" id="ARBA00023136"/>
    </source>
</evidence>
<evidence type="ECO:0000256" key="1">
    <source>
        <dbReference type="ARBA" id="ARBA00004651"/>
    </source>
</evidence>
<accession>A0ABW9AAR9</accession>
<evidence type="ECO:0000256" key="6">
    <source>
        <dbReference type="RuleBase" id="RU366058"/>
    </source>
</evidence>
<organism evidence="8 9">
    <name type="scientific">Herbaspirillum lusitanum</name>
    <dbReference type="NCBI Taxonomy" id="213312"/>
    <lineage>
        <taxon>Bacteria</taxon>
        <taxon>Pseudomonadati</taxon>
        <taxon>Pseudomonadota</taxon>
        <taxon>Betaproteobacteria</taxon>
        <taxon>Burkholderiales</taxon>
        <taxon>Oxalobacteraceae</taxon>
        <taxon>Herbaspirillum</taxon>
    </lineage>
</organism>
<evidence type="ECO:0000313" key="8">
    <source>
        <dbReference type="EMBL" id="MFL9924868.1"/>
    </source>
</evidence>
<keyword evidence="2 6" id="KW-1003">Cell membrane</keyword>
<feature type="transmembrane region" description="Helical" evidence="6">
    <location>
        <begin position="156"/>
        <end position="179"/>
    </location>
</feature>
<comment type="subcellular location">
    <subcellularLocation>
        <location evidence="1 6">Cell membrane</location>
        <topology evidence="1 6">Multi-pass membrane protein</topology>
    </subcellularLocation>
</comment>
<keyword evidence="5 6" id="KW-0472">Membrane</keyword>
<comment type="caution">
    <text evidence="8">The sequence shown here is derived from an EMBL/GenBank/DDBJ whole genome shotgun (WGS) entry which is preliminary data.</text>
</comment>
<sequence length="185" mass="21087">MRYKRIILLVLFLAALLGLLEWSGMRANFNAEYIHRLLEENLWRGLAIYIVLFCIGNLLHIPGWIFLAAAVLALGKVWGGMVTYVAATLSCVITYFVIRLIGGDFLHEIRNRYARRILQILDSHPVTCISSLRVVFQTMPTINYALALSGVGFRPYLLGTLIGLPLPITLYCLFFDYLARVLHWQ</sequence>
<protein>
    <recommendedName>
        <fullName evidence="6">TVP38/TMEM64 family membrane protein</fullName>
    </recommendedName>
</protein>
<keyword evidence="9" id="KW-1185">Reference proteome</keyword>
<keyword evidence="4 6" id="KW-1133">Transmembrane helix</keyword>
<dbReference type="PANTHER" id="PTHR12677">
    <property type="entry name" value="GOLGI APPARATUS MEMBRANE PROTEIN TVP38-RELATED"/>
    <property type="match status" value="1"/>
</dbReference>
<name>A0ABW9AAR9_9BURK</name>
<dbReference type="InterPro" id="IPR015414">
    <property type="entry name" value="TMEM64"/>
</dbReference>
<comment type="caution">
    <text evidence="6">Lacks conserved residue(s) required for the propagation of feature annotation.</text>
</comment>
<dbReference type="Pfam" id="PF09335">
    <property type="entry name" value="VTT_dom"/>
    <property type="match status" value="1"/>
</dbReference>
<dbReference type="Proteomes" id="UP001629246">
    <property type="component" value="Unassembled WGS sequence"/>
</dbReference>
<feature type="transmembrane region" description="Helical" evidence="6">
    <location>
        <begin position="81"/>
        <end position="102"/>
    </location>
</feature>
<dbReference type="PANTHER" id="PTHR12677:SF59">
    <property type="entry name" value="GOLGI APPARATUS MEMBRANE PROTEIN TVP38-RELATED"/>
    <property type="match status" value="1"/>
</dbReference>
<proteinExistence type="inferred from homology"/>
<evidence type="ECO:0000256" key="3">
    <source>
        <dbReference type="ARBA" id="ARBA00022692"/>
    </source>
</evidence>
<dbReference type="EMBL" id="JAQQFM010000005">
    <property type="protein sequence ID" value="MFL9924868.1"/>
    <property type="molecule type" value="Genomic_DNA"/>
</dbReference>